<comment type="caution">
    <text evidence="1">The sequence shown here is derived from an EMBL/GenBank/DDBJ whole genome shotgun (WGS) entry which is preliminary data.</text>
</comment>
<protein>
    <submittedName>
        <fullName evidence="1">Uncharacterized protein</fullName>
    </submittedName>
</protein>
<proteinExistence type="predicted"/>
<accession>A0ACC0IBC9</accession>
<gene>
    <name evidence="1" type="ORF">LOK49_LG03G00945</name>
</gene>
<dbReference type="EMBL" id="CM045763">
    <property type="protein sequence ID" value="KAI8022878.1"/>
    <property type="molecule type" value="Genomic_DNA"/>
</dbReference>
<dbReference type="Proteomes" id="UP001060215">
    <property type="component" value="Chromosome 6"/>
</dbReference>
<reference evidence="1 2" key="1">
    <citation type="journal article" date="2022" name="Plant J.">
        <title>Chromosome-level genome of Camellia lanceoleosa provides a valuable resource for understanding genome evolution and self-incompatibility.</title>
        <authorList>
            <person name="Gong W."/>
            <person name="Xiao S."/>
            <person name="Wang L."/>
            <person name="Liao Z."/>
            <person name="Chang Y."/>
            <person name="Mo W."/>
            <person name="Hu G."/>
            <person name="Li W."/>
            <person name="Zhao G."/>
            <person name="Zhu H."/>
            <person name="Hu X."/>
            <person name="Ji K."/>
            <person name="Xiang X."/>
            <person name="Song Q."/>
            <person name="Yuan D."/>
            <person name="Jin S."/>
            <person name="Zhang L."/>
        </authorList>
    </citation>
    <scope>NUCLEOTIDE SEQUENCE [LARGE SCALE GENOMIC DNA]</scope>
    <source>
        <strain evidence="1">SQ_2022a</strain>
    </source>
</reference>
<organism evidence="1 2">
    <name type="scientific">Camellia lanceoleosa</name>
    <dbReference type="NCBI Taxonomy" id="1840588"/>
    <lineage>
        <taxon>Eukaryota</taxon>
        <taxon>Viridiplantae</taxon>
        <taxon>Streptophyta</taxon>
        <taxon>Embryophyta</taxon>
        <taxon>Tracheophyta</taxon>
        <taxon>Spermatophyta</taxon>
        <taxon>Magnoliopsida</taxon>
        <taxon>eudicotyledons</taxon>
        <taxon>Gunneridae</taxon>
        <taxon>Pentapetalae</taxon>
        <taxon>asterids</taxon>
        <taxon>Ericales</taxon>
        <taxon>Theaceae</taxon>
        <taxon>Camellia</taxon>
    </lineage>
</organism>
<evidence type="ECO:0000313" key="1">
    <source>
        <dbReference type="EMBL" id="KAI8022878.1"/>
    </source>
</evidence>
<sequence length="108" mass="12240">MQSSQNPSQNGNNDEKIANRAMSNFRAFVMKFVGSDTIIPLTPSRKTLMQNRLTHLFPDTHTPDHPTYASMIHGAIKELNEEGVLARNQYQNSLKISMMICHGLILHF</sequence>
<name>A0ACC0IBC9_9ERIC</name>
<evidence type="ECO:0000313" key="2">
    <source>
        <dbReference type="Proteomes" id="UP001060215"/>
    </source>
</evidence>
<keyword evidence="2" id="KW-1185">Reference proteome</keyword>